<dbReference type="Pfam" id="PF12007">
    <property type="entry name" value="DUF3501"/>
    <property type="match status" value="1"/>
</dbReference>
<organism evidence="1 2">
    <name type="scientific">Marinobacterium rhizophilum</name>
    <dbReference type="NCBI Taxonomy" id="420402"/>
    <lineage>
        <taxon>Bacteria</taxon>
        <taxon>Pseudomonadati</taxon>
        <taxon>Pseudomonadota</taxon>
        <taxon>Gammaproteobacteria</taxon>
        <taxon>Oceanospirillales</taxon>
        <taxon>Oceanospirillaceae</taxon>
        <taxon>Marinobacterium</taxon>
    </lineage>
</organism>
<keyword evidence="2" id="KW-1185">Reference proteome</keyword>
<evidence type="ECO:0000313" key="1">
    <source>
        <dbReference type="EMBL" id="UTW13877.1"/>
    </source>
</evidence>
<protein>
    <submittedName>
        <fullName evidence="1">DUF3501 family protein</fullName>
    </submittedName>
</protein>
<gene>
    <name evidence="1" type="ORF">KDW95_09675</name>
</gene>
<dbReference type="InterPro" id="IPR021890">
    <property type="entry name" value="DUF3501"/>
</dbReference>
<evidence type="ECO:0000313" key="2">
    <source>
        <dbReference type="Proteomes" id="UP001058461"/>
    </source>
</evidence>
<accession>A0ABY5HRM7</accession>
<dbReference type="EMBL" id="CP073347">
    <property type="protein sequence ID" value="UTW13877.1"/>
    <property type="molecule type" value="Genomic_DNA"/>
</dbReference>
<dbReference type="RefSeq" id="WP_255856068.1">
    <property type="nucleotide sequence ID" value="NZ_CP073347.1"/>
</dbReference>
<dbReference type="Proteomes" id="UP001058461">
    <property type="component" value="Chromosome"/>
</dbReference>
<reference evidence="1" key="1">
    <citation type="submission" date="2021-04" db="EMBL/GenBank/DDBJ databases">
        <title>Oceanospirillales bacteria with DddD are important DMSP degraders in coastal seawater.</title>
        <authorList>
            <person name="Liu J."/>
        </authorList>
    </citation>
    <scope>NUCLEOTIDE SEQUENCE</scope>
    <source>
        <strain evidence="1">D13-1</strain>
    </source>
</reference>
<name>A0ABY5HRM7_9GAMM</name>
<sequence>MNKLTPQDLWPLETYARRRGDFRARVMAHKRDRQLMLGDHLRLLFEDRTTVQYQIQEMLRIEKLFEEAEILDELNAYNPLIPDGSNWKATLMIEIADVPERRRRLQAMVAVEHRVWMQVGTLEPVFAIADEDMERSTDEKTSSVHFLRFELTPAMLSAAAKGRALHAGVDHPACRIGPLEVGDALRRELVSDLVSLTH</sequence>
<proteinExistence type="predicted"/>